<gene>
    <name evidence="6" type="ORF">CBYS24578_00006932</name>
</gene>
<dbReference type="OrthoDB" id="2423195at2759"/>
<dbReference type="GO" id="GO:0005524">
    <property type="term" value="F:ATP binding"/>
    <property type="evidence" value="ECO:0007669"/>
    <property type="project" value="UniProtKB-KW"/>
</dbReference>
<dbReference type="AlphaFoldDB" id="A0A9N9UMV3"/>
<dbReference type="CDD" id="cd00009">
    <property type="entry name" value="AAA"/>
    <property type="match status" value="2"/>
</dbReference>
<dbReference type="GO" id="GO:0016887">
    <property type="term" value="F:ATP hydrolysis activity"/>
    <property type="evidence" value="ECO:0007669"/>
    <property type="project" value="InterPro"/>
</dbReference>
<feature type="domain" description="AAA+ ATPase" evidence="5">
    <location>
        <begin position="632"/>
        <end position="765"/>
    </location>
</feature>
<feature type="domain" description="AAA+ ATPase" evidence="5">
    <location>
        <begin position="362"/>
        <end position="476"/>
    </location>
</feature>
<proteinExistence type="inferred from homology"/>
<accession>A0A9N9UMV3</accession>
<dbReference type="InterPro" id="IPR027417">
    <property type="entry name" value="P-loop_NTPase"/>
</dbReference>
<dbReference type="PRINTS" id="PR00819">
    <property type="entry name" value="CBXCFQXSUPER"/>
</dbReference>
<dbReference type="InterPro" id="IPR003959">
    <property type="entry name" value="ATPase_AAA_core"/>
</dbReference>
<keyword evidence="7" id="KW-1185">Reference proteome</keyword>
<dbReference type="InterPro" id="IPR000641">
    <property type="entry name" value="CbxX/CfxQ"/>
</dbReference>
<evidence type="ECO:0000256" key="1">
    <source>
        <dbReference type="ARBA" id="ARBA00010378"/>
    </source>
</evidence>
<evidence type="ECO:0000259" key="5">
    <source>
        <dbReference type="SMART" id="SM00382"/>
    </source>
</evidence>
<reference evidence="6 7" key="2">
    <citation type="submission" date="2021-10" db="EMBL/GenBank/DDBJ databases">
        <authorList>
            <person name="Piombo E."/>
        </authorList>
    </citation>
    <scope>NUCLEOTIDE SEQUENCE [LARGE SCALE GENOMIC DNA]</scope>
</reference>
<feature type="compositionally biased region" description="Basic and acidic residues" evidence="4">
    <location>
        <begin position="932"/>
        <end position="962"/>
    </location>
</feature>
<keyword evidence="3" id="KW-0067">ATP-binding</keyword>
<feature type="compositionally biased region" description="Basic and acidic residues" evidence="4">
    <location>
        <begin position="908"/>
        <end position="921"/>
    </location>
</feature>
<dbReference type="Gene3D" id="3.40.50.300">
    <property type="entry name" value="P-loop containing nucleotide triphosphate hydrolases"/>
    <property type="match status" value="3"/>
</dbReference>
<dbReference type="PANTHER" id="PTHR43392:SF2">
    <property type="entry name" value="AAA-TYPE ATPASE FAMILY PROTEIN _ ANKYRIN REPEAT FAMILY PROTEIN"/>
    <property type="match status" value="1"/>
</dbReference>
<dbReference type="Proteomes" id="UP000754883">
    <property type="component" value="Unassembled WGS sequence"/>
</dbReference>
<feature type="domain" description="AAA+ ATPase" evidence="5">
    <location>
        <begin position="79"/>
        <end position="215"/>
    </location>
</feature>
<dbReference type="SMART" id="SM00382">
    <property type="entry name" value="AAA"/>
    <property type="match status" value="3"/>
</dbReference>
<dbReference type="FunFam" id="3.40.50.300:FF:000216">
    <property type="entry name" value="Type VII secretion ATPase EccA"/>
    <property type="match status" value="1"/>
</dbReference>
<evidence type="ECO:0000313" key="6">
    <source>
        <dbReference type="EMBL" id="CAG9990672.1"/>
    </source>
</evidence>
<dbReference type="Gene3D" id="1.10.8.60">
    <property type="match status" value="2"/>
</dbReference>
<evidence type="ECO:0000313" key="7">
    <source>
        <dbReference type="Proteomes" id="UP000754883"/>
    </source>
</evidence>
<comment type="similarity">
    <text evidence="1">Belongs to the CbxX/CfxQ family.</text>
</comment>
<dbReference type="InterPro" id="IPR050773">
    <property type="entry name" value="CbxX/CfxQ_RuBisCO_ESX"/>
</dbReference>
<evidence type="ECO:0000256" key="2">
    <source>
        <dbReference type="ARBA" id="ARBA00022741"/>
    </source>
</evidence>
<comment type="caution">
    <text evidence="6">The sequence shown here is derived from an EMBL/GenBank/DDBJ whole genome shotgun (WGS) entry which is preliminary data.</text>
</comment>
<feature type="region of interest" description="Disordered" evidence="4">
    <location>
        <begin position="905"/>
        <end position="1028"/>
    </location>
</feature>
<sequence length="1065" mass="119600">MEEGWVLPNMEHCQNPFGPVKSAVARDWSYIPEGLKGSEGRVIDRLMAYQGLEGVKNGFVRLRYKVRVAKLQGKDPAQDNYNAFFQGNPGTGKTSVARLYGELLAALHIIPSSDFVETSGVKLAANGPSNLGYDVEGLLTGKDDSGVLFVDESYQLLADHSGKQVLDLILKAMSDKIGKLVVIFAGYKEQMEPFLQHNPGLESRIPYTFHFENLTAAELWELFHKTLRDNYANMQFERKNGGRELQIAVNRLMRRSSERSFGNAREVQNCIASMHNRQLERLWNERYMGDHLSDERIKQYFILTRDDMLGPPPNAAFRSKAWDKLQNLVGLEDVKESVESLMKSLQHNYERELQLKPMVQVPLNRVLVGQPGTGKTTVAKLYGQILSDLGLLSRSDVVFKSPADFIGSHVGESEQKTMAILDATVGKVLVIDEAYMLDDGGDNPGSFKASVLDTIVANVQGDSNEDRCILLLGYEENMANLMRNMNPGLSRRFQAARPWRFSNFSPSEMNRILDRKLQLEQLGTTDRALEVAREMLVRASTRPDFANASEVDQCLGVAKNNYIHRLSKLSSEERLSNPLLIPEDFDPDLKRRDENCDQYFRGKLGDDIIQRLTKYELVGREAAGQTNPSVLLPNRLTFKGPSGTGKTTAAEALGRIYYNLGLLSSSEVVQSTPMDFIAQYVGQTAPKTRKQLEKALGKVLVIDGASGLSRGQYGGEALEAILQFISSLSYPKIMVIILSDSSKELDVLFKEYPLLQVQFEEEIVFSDLLPDDCIGMLRHELETLSFQIQDESPLIGPAKLRDAILRLQQATGFQNAKDVKALAKKVAAKAFELKHKTGLEVPPRTTLRESKEEALVATYPLITKCVHEMTEQRRALFLRNLQTSTKAQKTSSLLSSLTHSASQFLKQKPGEKDANQAREDQSDQQTRVKTKATQDKDISTSRDTSRTREGSHDAAQKEESRQRSNKRSANGDPDDIPSAKVAKSENHQREKEVCDDNSKAKDSKSKVKRSVKEMEQLREKEEEAMKRKCHQLKLCPEGWAWRKEGTGFRCEGGSHYISEDELNKR</sequence>
<dbReference type="Pfam" id="PF00004">
    <property type="entry name" value="AAA"/>
    <property type="match status" value="3"/>
</dbReference>
<protein>
    <recommendedName>
        <fullName evidence="5">AAA+ ATPase domain-containing protein</fullName>
    </recommendedName>
</protein>
<keyword evidence="2" id="KW-0547">Nucleotide-binding</keyword>
<name>A0A9N9UMV3_9HYPO</name>
<organism evidence="6 7">
    <name type="scientific">Clonostachys byssicola</name>
    <dbReference type="NCBI Taxonomy" id="160290"/>
    <lineage>
        <taxon>Eukaryota</taxon>
        <taxon>Fungi</taxon>
        <taxon>Dikarya</taxon>
        <taxon>Ascomycota</taxon>
        <taxon>Pezizomycotina</taxon>
        <taxon>Sordariomycetes</taxon>
        <taxon>Hypocreomycetidae</taxon>
        <taxon>Hypocreales</taxon>
        <taxon>Bionectriaceae</taxon>
        <taxon>Clonostachys</taxon>
    </lineage>
</organism>
<feature type="compositionally biased region" description="Basic and acidic residues" evidence="4">
    <location>
        <begin position="982"/>
        <end position="1026"/>
    </location>
</feature>
<reference evidence="7" key="1">
    <citation type="submission" date="2019-06" db="EMBL/GenBank/DDBJ databases">
        <authorList>
            <person name="Broberg M."/>
        </authorList>
    </citation>
    <scope>NUCLEOTIDE SEQUENCE [LARGE SCALE GENOMIC DNA]</scope>
</reference>
<dbReference type="InterPro" id="IPR003593">
    <property type="entry name" value="AAA+_ATPase"/>
</dbReference>
<dbReference type="PANTHER" id="PTHR43392">
    <property type="entry name" value="AAA-TYPE ATPASE FAMILY PROTEIN / ANKYRIN REPEAT FAMILY PROTEIN"/>
    <property type="match status" value="1"/>
</dbReference>
<evidence type="ECO:0000256" key="3">
    <source>
        <dbReference type="ARBA" id="ARBA00022840"/>
    </source>
</evidence>
<dbReference type="EMBL" id="CABFNO020001476">
    <property type="protein sequence ID" value="CAG9990672.1"/>
    <property type="molecule type" value="Genomic_DNA"/>
</dbReference>
<dbReference type="SUPFAM" id="SSF52540">
    <property type="entry name" value="P-loop containing nucleoside triphosphate hydrolases"/>
    <property type="match status" value="3"/>
</dbReference>
<evidence type="ECO:0000256" key="4">
    <source>
        <dbReference type="SAM" id="MobiDB-lite"/>
    </source>
</evidence>